<gene>
    <name evidence="1" type="ORF">ACFO0N_10635</name>
</gene>
<dbReference type="EMBL" id="JBHSDS010000006">
    <property type="protein sequence ID" value="MFC4358401.1"/>
    <property type="molecule type" value="Genomic_DNA"/>
</dbReference>
<evidence type="ECO:0000313" key="2">
    <source>
        <dbReference type="Proteomes" id="UP001595921"/>
    </source>
</evidence>
<reference evidence="1 2" key="1">
    <citation type="journal article" date="2019" name="Int. J. Syst. Evol. Microbiol.">
        <title>The Global Catalogue of Microorganisms (GCM) 10K type strain sequencing project: providing services to taxonomists for standard genome sequencing and annotation.</title>
        <authorList>
            <consortium name="The Broad Institute Genomics Platform"/>
            <consortium name="The Broad Institute Genome Sequencing Center for Infectious Disease"/>
            <person name="Wu L."/>
            <person name="Ma J."/>
        </authorList>
    </citation>
    <scope>NUCLEOTIDE SEQUENCE [LARGE SCALE GENOMIC DNA]</scope>
    <source>
        <strain evidence="1 2">CGMCC 1.12553</strain>
    </source>
</reference>
<sequence>MGIVTRVRAAIGRDGDERSAVYRCVTCQSTFDGPAAEDRLVFCPNCGSDAVKPV</sequence>
<accession>A0ABD5PD63</accession>
<proteinExistence type="predicted"/>
<keyword evidence="2" id="KW-1185">Reference proteome</keyword>
<name>A0ABD5PD63_9EURY</name>
<comment type="caution">
    <text evidence="1">The sequence shown here is derived from an EMBL/GenBank/DDBJ whole genome shotgun (WGS) entry which is preliminary data.</text>
</comment>
<protein>
    <submittedName>
        <fullName evidence="1">Zinc ribbon domain-containing protein</fullName>
    </submittedName>
</protein>
<dbReference type="SUPFAM" id="SSF144206">
    <property type="entry name" value="NOB1 zinc finger-like"/>
    <property type="match status" value="1"/>
</dbReference>
<organism evidence="1 2">
    <name type="scientific">Halobium salinum</name>
    <dbReference type="NCBI Taxonomy" id="1364940"/>
    <lineage>
        <taxon>Archaea</taxon>
        <taxon>Methanobacteriati</taxon>
        <taxon>Methanobacteriota</taxon>
        <taxon>Stenosarchaea group</taxon>
        <taxon>Halobacteria</taxon>
        <taxon>Halobacteriales</taxon>
        <taxon>Haloferacaceae</taxon>
        <taxon>Halobium</taxon>
    </lineage>
</organism>
<dbReference type="InterPro" id="IPR036283">
    <property type="entry name" value="NOB1_Zf-like_sf"/>
</dbReference>
<dbReference type="RefSeq" id="WP_267623882.1">
    <property type="nucleotide sequence ID" value="NZ_JAODIW010000008.1"/>
</dbReference>
<evidence type="ECO:0000313" key="1">
    <source>
        <dbReference type="EMBL" id="MFC4358401.1"/>
    </source>
</evidence>
<dbReference type="Gene3D" id="2.20.28.30">
    <property type="entry name" value="RNA polymerase ii, chain L"/>
    <property type="match status" value="1"/>
</dbReference>
<dbReference type="Proteomes" id="UP001595921">
    <property type="component" value="Unassembled WGS sequence"/>
</dbReference>
<dbReference type="AlphaFoldDB" id="A0ABD5PD63"/>